<organism evidence="1 2">
    <name type="scientific">Veronia pacifica</name>
    <dbReference type="NCBI Taxonomy" id="1080227"/>
    <lineage>
        <taxon>Bacteria</taxon>
        <taxon>Pseudomonadati</taxon>
        <taxon>Pseudomonadota</taxon>
        <taxon>Gammaproteobacteria</taxon>
        <taxon>Vibrionales</taxon>
        <taxon>Vibrionaceae</taxon>
        <taxon>Veronia</taxon>
    </lineage>
</organism>
<gene>
    <name evidence="1" type="ORF">A8L45_20795</name>
</gene>
<sequence>METIRFKEFGILVDSERTREFYKHQNNILEDCSCSDCDYFYNTFSKLPFSVYKFLSLSGVDLQKNLASEPTGVQCAVENNNLIFCDQDCLFFGKLPKEELEFTYIESNLNFKVYFYHISDYEIKVQINLSTN</sequence>
<keyword evidence="2" id="KW-1185">Reference proteome</keyword>
<dbReference type="OrthoDB" id="1691135at2"/>
<protein>
    <submittedName>
        <fullName evidence="1">Uncharacterized protein</fullName>
    </submittedName>
</protein>
<proteinExistence type="predicted"/>
<dbReference type="AlphaFoldDB" id="A0A1C3EAH5"/>
<accession>A0A1C3EAH5</accession>
<reference evidence="1 2" key="1">
    <citation type="submission" date="2016-05" db="EMBL/GenBank/DDBJ databases">
        <title>Genomic Taxonomy of the Vibrionaceae.</title>
        <authorList>
            <person name="Gomez-Gil B."/>
            <person name="Enciso-Ibarra J."/>
        </authorList>
    </citation>
    <scope>NUCLEOTIDE SEQUENCE [LARGE SCALE GENOMIC DNA]</scope>
    <source>
        <strain evidence="1 2">CAIM 1920</strain>
    </source>
</reference>
<name>A0A1C3EAH5_9GAMM</name>
<dbReference type="Proteomes" id="UP000094936">
    <property type="component" value="Unassembled WGS sequence"/>
</dbReference>
<comment type="caution">
    <text evidence="1">The sequence shown here is derived from an EMBL/GenBank/DDBJ whole genome shotgun (WGS) entry which is preliminary data.</text>
</comment>
<dbReference type="RefSeq" id="WP_068905276.1">
    <property type="nucleotide sequence ID" value="NZ_JBHUIF010000017.1"/>
</dbReference>
<evidence type="ECO:0000313" key="1">
    <source>
        <dbReference type="EMBL" id="ODA30242.1"/>
    </source>
</evidence>
<dbReference type="EMBL" id="LYBM01000056">
    <property type="protein sequence ID" value="ODA30242.1"/>
    <property type="molecule type" value="Genomic_DNA"/>
</dbReference>
<evidence type="ECO:0000313" key="2">
    <source>
        <dbReference type="Proteomes" id="UP000094936"/>
    </source>
</evidence>